<dbReference type="HOGENOM" id="CLU_334904_0_0_0"/>
<name>F0SQH3_RUBBR</name>
<evidence type="ECO:0000256" key="1">
    <source>
        <dbReference type="SAM" id="MobiDB-lite"/>
    </source>
</evidence>
<keyword evidence="4" id="KW-1185">Reference proteome</keyword>
<dbReference type="InterPro" id="IPR000914">
    <property type="entry name" value="SBP_5_dom"/>
</dbReference>
<feature type="domain" description="Solute-binding protein family 5" evidence="2">
    <location>
        <begin position="487"/>
        <end position="733"/>
    </location>
</feature>
<dbReference type="EMBL" id="CP002546">
    <property type="protein sequence ID" value="ADY57948.1"/>
    <property type="molecule type" value="Genomic_DNA"/>
</dbReference>
<dbReference type="eggNOG" id="COG0747">
    <property type="taxonomic scope" value="Bacteria"/>
</dbReference>
<protein>
    <submittedName>
        <fullName evidence="3">Extracellular solute-binding protein family 5</fullName>
    </submittedName>
</protein>
<dbReference type="GO" id="GO:1904680">
    <property type="term" value="F:peptide transmembrane transporter activity"/>
    <property type="evidence" value="ECO:0007669"/>
    <property type="project" value="TreeGrafter"/>
</dbReference>
<dbReference type="STRING" id="756272.Plabr_0319"/>
<organism evidence="3 4">
    <name type="scientific">Rubinisphaera brasiliensis (strain ATCC 49424 / DSM 5305 / JCM 21570 / IAM 15109 / NBRC 103401 / IFAM 1448)</name>
    <name type="common">Planctomyces brasiliensis</name>
    <dbReference type="NCBI Taxonomy" id="756272"/>
    <lineage>
        <taxon>Bacteria</taxon>
        <taxon>Pseudomonadati</taxon>
        <taxon>Planctomycetota</taxon>
        <taxon>Planctomycetia</taxon>
        <taxon>Planctomycetales</taxon>
        <taxon>Planctomycetaceae</taxon>
        <taxon>Rubinisphaera</taxon>
    </lineage>
</organism>
<dbReference type="Proteomes" id="UP000006860">
    <property type="component" value="Chromosome"/>
</dbReference>
<evidence type="ECO:0000259" key="2">
    <source>
        <dbReference type="Pfam" id="PF00496"/>
    </source>
</evidence>
<proteinExistence type="predicted"/>
<dbReference type="AlphaFoldDB" id="F0SQH3"/>
<feature type="region of interest" description="Disordered" evidence="1">
    <location>
        <begin position="33"/>
        <end position="90"/>
    </location>
</feature>
<gene>
    <name evidence="3" type="ordered locus">Plabr_0319</name>
</gene>
<dbReference type="RefSeq" id="WP_013626692.1">
    <property type="nucleotide sequence ID" value="NC_015174.1"/>
</dbReference>
<sequence>MSQSSGVFSRLIAAIVFTLTMLPLVQSPVSVQAQNDPANATPVDPADTPDSANTAPDDSQGDMPESETKAPAEEQTPDSETLPKLEDLDWPTTETLLRDAPEDWIVMHTGRVLIIPSLFPRPDHLGWLDAERKKLMPKRPRDPEKLAEWMAEFQRFDNVLVAVSENGVEADYLLPVRYVAEILHHEDLALKRANVLREEGNLLDARRLIDAVAQSEFKLNRRRRSEKLKAIEWPGLVDSRRALVAAETRREIKSGSLEAAFHLLTLYGQQDREFEELTVLFGEALKPLSQQLIPEHRYRELRYYIDQTREFFPQHPTAAEVANRLNDMAAEKLQTATEARQRKADRQAALAAYEALWIWPRDAELTRKATVIQEQYPILRTGLLERQSTHEWYCTNLLDHHWIELDALKQGYPRYRSRFIESWIPLDLGRTVNLTFRPRAAPLASQPPVGSHEFFNALADASLQCDTAEQGLFAPQLTTLARRSPSEVTLKLAEQTPHPFNFLAAVLAQSPRKNSSPLRETRFQTFTDTGTRLIRTPHAVARRVSPLPNGIGQKPIAEVHNFTYADAPALLRGLLRDEVDYLPDVPPAYVKRLQADKRFTVSRYQLGLTQRLQFRLSGSLRDFPELRLAMCLMLDREALLDSVAPPAEPGREWYRTTNSLTPQGSHGYQPLDALIHDPIAARSLAQLLKQKPEFPSRITLLTPPDRDSRLAAEAIVSAWEQLGLETTIVEPGNAEESNWDVRLQESSLLSPWSDLPSLLTDDGRITTADLEAMPRPLRTSLMQLETAYDWQEVNQTLGDLQRYLLAESWVLPLWERRPFQVIRREIRNLPPQTLRPAQDIDLWIVPPQPPRL</sequence>
<dbReference type="SUPFAM" id="SSF53850">
    <property type="entry name" value="Periplasmic binding protein-like II"/>
    <property type="match status" value="1"/>
</dbReference>
<dbReference type="Gene3D" id="3.40.190.10">
    <property type="entry name" value="Periplasmic binding protein-like II"/>
    <property type="match status" value="1"/>
</dbReference>
<dbReference type="Pfam" id="PF00496">
    <property type="entry name" value="SBP_bac_5"/>
    <property type="match status" value="1"/>
</dbReference>
<dbReference type="InterPro" id="IPR039424">
    <property type="entry name" value="SBP_5"/>
</dbReference>
<dbReference type="OrthoDB" id="231050at2"/>
<accession>F0SQH3</accession>
<evidence type="ECO:0000313" key="4">
    <source>
        <dbReference type="Proteomes" id="UP000006860"/>
    </source>
</evidence>
<dbReference type="PANTHER" id="PTHR30290">
    <property type="entry name" value="PERIPLASMIC BINDING COMPONENT OF ABC TRANSPORTER"/>
    <property type="match status" value="1"/>
</dbReference>
<dbReference type="GO" id="GO:0015833">
    <property type="term" value="P:peptide transport"/>
    <property type="evidence" value="ECO:0007669"/>
    <property type="project" value="TreeGrafter"/>
</dbReference>
<dbReference type="Gene3D" id="3.10.105.10">
    <property type="entry name" value="Dipeptide-binding Protein, Domain 3"/>
    <property type="match status" value="1"/>
</dbReference>
<dbReference type="KEGG" id="pbs:Plabr_0319"/>
<reference evidence="4" key="1">
    <citation type="submission" date="2011-02" db="EMBL/GenBank/DDBJ databases">
        <title>The complete genome of Planctomyces brasiliensis DSM 5305.</title>
        <authorList>
            <person name="Lucas S."/>
            <person name="Copeland A."/>
            <person name="Lapidus A."/>
            <person name="Bruce D."/>
            <person name="Goodwin L."/>
            <person name="Pitluck S."/>
            <person name="Kyrpides N."/>
            <person name="Mavromatis K."/>
            <person name="Pagani I."/>
            <person name="Ivanova N."/>
            <person name="Ovchinnikova G."/>
            <person name="Lu M."/>
            <person name="Detter J.C."/>
            <person name="Han C."/>
            <person name="Land M."/>
            <person name="Hauser L."/>
            <person name="Markowitz V."/>
            <person name="Cheng J.-F."/>
            <person name="Hugenholtz P."/>
            <person name="Woyke T."/>
            <person name="Wu D."/>
            <person name="Tindall B."/>
            <person name="Pomrenke H.G."/>
            <person name="Brambilla E."/>
            <person name="Klenk H.-P."/>
            <person name="Eisen J.A."/>
        </authorList>
    </citation>
    <scope>NUCLEOTIDE SEQUENCE [LARGE SCALE GENOMIC DNA]</scope>
    <source>
        <strain evidence="4">ATCC 49424 / DSM 5305 / JCM 21570 / NBRC 103401 / IFAM 1448</strain>
    </source>
</reference>
<evidence type="ECO:0000313" key="3">
    <source>
        <dbReference type="EMBL" id="ADY57948.1"/>
    </source>
</evidence>